<evidence type="ECO:0000256" key="6">
    <source>
        <dbReference type="ARBA" id="ARBA00022741"/>
    </source>
</evidence>
<feature type="domain" description="AAA+ ATPase" evidence="12">
    <location>
        <begin position="576"/>
        <end position="841"/>
    </location>
</feature>
<evidence type="ECO:0000256" key="3">
    <source>
        <dbReference type="ARBA" id="ARBA00007188"/>
    </source>
</evidence>
<dbReference type="PIRSF" id="PIRSF010340">
    <property type="entry name" value="Midasin"/>
    <property type="match status" value="1"/>
</dbReference>
<dbReference type="Pfam" id="PF07728">
    <property type="entry name" value="AAA_5"/>
    <property type="match status" value="8"/>
</dbReference>
<protein>
    <recommendedName>
        <fullName evidence="4 10">Midasin</fullName>
    </recommendedName>
</protein>
<feature type="compositionally biased region" description="Basic and acidic residues" evidence="11">
    <location>
        <begin position="4144"/>
        <end position="4155"/>
    </location>
</feature>
<dbReference type="Pfam" id="PF17865">
    <property type="entry name" value="AAA_lid_5"/>
    <property type="match status" value="1"/>
</dbReference>
<feature type="compositionally biased region" description="Basic and acidic residues" evidence="11">
    <location>
        <begin position="4166"/>
        <end position="4185"/>
    </location>
</feature>
<keyword evidence="7 10" id="KW-0067">ATP-binding</keyword>
<feature type="compositionally biased region" description="Basic and acidic residues" evidence="11">
    <location>
        <begin position="4210"/>
        <end position="4222"/>
    </location>
</feature>
<dbReference type="SUPFAM" id="SSF52540">
    <property type="entry name" value="P-loop containing nucleoside triphosphate hydrolases"/>
    <property type="match status" value="6"/>
</dbReference>
<keyword evidence="9 10" id="KW-0539">Nucleus</keyword>
<dbReference type="GO" id="GO:0000027">
    <property type="term" value="P:ribosomal large subunit assembly"/>
    <property type="evidence" value="ECO:0007669"/>
    <property type="project" value="InterPro"/>
</dbReference>
<dbReference type="InterPro" id="IPR048617">
    <property type="entry name" value="MDN1_AAA_lid_4"/>
</dbReference>
<dbReference type="GO" id="GO:0005730">
    <property type="term" value="C:nucleolus"/>
    <property type="evidence" value="ECO:0007669"/>
    <property type="project" value="UniProtKB-SubCell"/>
</dbReference>
<keyword evidence="14" id="KW-1185">Reference proteome</keyword>
<dbReference type="InterPro" id="IPR012099">
    <property type="entry name" value="Midasin"/>
</dbReference>
<sequence>MDITSRTEVLLSRPNILPAELLDTLHYGSNVDYLLAVAGASLQAQWLTSQSPIAAIAAFGRIIPFAPHLTEYAEHYCSQLKDILDFEPLSPESVRSNSGDSIEECLLGIYRLVSFDNAVFARYIKPSHLQALLAHQSRPIRYLAIRILCLYLHASDSSIQSILAQHLNDGDVTGSWEGKTIDYRFLGLWEEKRSRDILLKMKEIRTKEDIARSEISPLTAEVSGVLLPRLSGPMETSSSHFNIVQTSTTVRNLEKLAEGLISGHPLLLTGLPGSGKTSAHDKMITLHLNEQSDAKLLIGMYTTTKPGSFTWTPGVLTTAIKEGRWVFIEDLDRAPNEVISTLLPLMENNELLIPSRGETVRAARGFKIIATMRLTKNLRGEDRFWKRIHMDLVLEEELQEIVGAVYPLLKGHINSFLSVHRRLQFLYGNQAFLAASRTGKIRSITPRDLFKWCTRVSKVLSSTESFTSTQQDEIFIEGVDCYVGSIPSSPVRDSVIAAMAEELHIDPQRRDHLLSNRLISISVFKKDSKAQVQIGRVRLRCDPFHTRRLNSNEKRAFALSNHSLQLLEKVAAAVNSCEPLLLVGETGTGKTTCIQHLADQLGRKLVPFNLSQQSESGDLLGGFKPVNIRSLVIPLKDEFDELFGSMFSKSKNQQFLERLGKAVAKGHWKTVCKYWAEALRMVESARVTSKGSKAPRASDGHTQKKRRVDPEIAFAQQARWSKFAVDVKDLEAQLIRGGNAFAFTFVEGNIIKAARNGDWILLDEINLASPDTLEALADLLVGGDGISPSILLTETGNAERIRAHPNFRVFAAMNPATDVGKKDLPSGIRSRFTEIYVESPDRDPSSLLTIVESYLGSDGVDATLSSDVTNLYLRIQNYVEQNMLVDGANQKPHFSLRTLTRTLTYAMDVKSLCSLRRGLYEGFQMSFLTFLDKFSENLVAPVMKQYLFSKHGNANAELKKPLREPTDGRKYVQQGHYWLRQGAFPIHEQPLYIITPFIRRNLDNLIRAASTRRFPVLIQGPTSSGKTSMIEYLAKRSGNKFVRINNHEHTDLQEYLGTYVSDSSGQLYFQEGVLVRALREGHWVVLDELNLAPTDILEALNRLLDDNRELLIPETQEVVRPHPDFMLFATQNPAGLYGGRKVLSRAFRNRFLELHFDDIPVHELTEILQRRTSIPESWARRIVEVYRELSALRQENRIFEQKSFATLRDLFRWAMRNADTVEQLAINGYMLLAERVRKIEERLAVKKIIEDVMSRRGPRIRIDEALLYQGDRCPELQMHQRLNPRSNVVWTKAMRRLFVLVAHALRNNEPVLLVGETGCGKTTVCQLLADASGMTLHIVNAHQNTETGDLIGAQRPIRNHSAIETQLRQDLLNALGLEDQVQATSTETVALLCAYDKLGDGKSSSISPQLRDSIRIGRTRLVALFEWADGSLVNAMKTGQYFLLDEISLADDSVLERLNSVLESQRTLLLAEKGPVDSHVVAVEGFQFLATMNPGGDYGKRELSPALRNRFTEIWVPALSDADDIVQIVTAKLAPELRKAAPSIVAFSQWFNQRYNTSATTSVSIRDTLAWVHFMNTVGDQDIIFGLVHGAAMVFIDTLGANPAAILSISSDTVEQERRQCLQYLDKLLVTDTSSLYFSTLTVNITVSHLSVGSFSIAVAGEPEADPAFTMGAPTTRSNAMRVIRALQLPKPILVEGNPGVGKTTLITAIAKAIGKRLVRINLAEQTDLMDLFGSDAPVEGTKPGSFAWRDGPFLRAMKNGYWVLLDEMNLASQSVLEGLNACLDHRGEVYLSELDQTFSRHPEFRVFAAQNPHNQGGGRKGLPASFVNRFTVVYADVFKTDDLMLICKQSFPDVLESEINTFVNFVSAVDNEVVRRRSFGSLGSPWEFNLRDTLRWINLMTDKGGLLPSGTPRDFLDTVFTLRFRSESDRAAILNLYSKIVAPELSMRSFFHNLSTDTYQVGLVQPAADHGLVKHRLQEIESMMICTQKAWPVVLVGPSGSGKTQLIKHLAAISNVDLITFSLNADTDAMDLVGGYEQVDPSRQVQVFLSNLRSFVASTELLGFLRTSENLLEQLAQSNHARFEWVDGLLVRALERGDWLVLDNANLCSPSVLDRLNSLLEPNGHLSLNEHTNENGEARVIKPHPGFRIFLTMDPRYEVFLLPSEAFQYNDYAITGSSQLESMLYRFREFITSFSSNSNDNISLEFAAVALDHLSPSDINLLPCFVQQILAGLVDISNPQVIHMVQQSFSTIKGLSIEWQKHFEGLRAAQSKVITSGLNSDFGFAQSIHALNNYTLTRYNPYTQAQSVWLADSFELHGAITDMDHTFEKAVELSHNTKSPTRLQRSILSGRIPNAKNDSTIGAASFLKNTLTMVKTWLESTLKNNLTNSETEVYILRFCQFWRDLFQFVHSQDFNEASFQVYLKLGVSIVSSNLGGGAIATNLLPLSREMKLFGSFAELETGLDMEKIWVCFRPVVPSTYDRLQSLIKLEDLADRFNTSIWQYQVPLEELCRICGSLRDAMDLILSQDIDASGLINGLENFISSIETKESDDVREIEPFFTAEFENLSRLFSIQTATDQLSINMPILRLLAKRPIRSSRINEQAIGFQPWNILSQVSDYRGEAVYSSDISPHLPGDQESLFQKLANVASVPLRTLHLLQTEVGILGSNIASNTHILCRDELQSLNATLESLQSTMTFRDIIQTTELTLESSGWAWVQFGVGALLSFVPDRPFDPALQSHIERELFVKHRTELELKLNALKLYEKSFNLQEWTFRIQRVEQKLSAMGNEPSAPKIARPLVSELSRLQGEFTNLLHLINDLSNALSSRDASAILDQTLQQNLAQIYLRLSHNFRAYDDITLPAVGFLDCVSVGCKLLACRLRKSMITVQEYDYLCKATPFLGLAHSTSSLVLKDVVPGENTPDEFDWHVLERIAVQSSIEPLYYSQYCTTLHHIFANFYIHWQRKLQSDQVKAATDSSLYRYRGGQADEDEADQDAFNALFPDYEAPKEAKTGVESLYSAQVLAIKLSNVHAEIFLNKKDSFPKLRSLILNTAEIMSLRGAGSSSVYSDASRNDLLPAILLALENESASLRGTGAPKGNYNIYTDPNISEAQNLVHLVHRIQQRFKQLRAVWPEHATLGEVLRLCEELLSFQHVEPVAKLLTKTEKLHEAIHEWQRVASKEYSAANIYNDITALLVSWRQLELSTWARLFDIEVEKCTDDAKSWWFVAYENIIALPESLTSSVENLQEHTVGLLETLESFFRATSLGQYHQRLMLLRQFQEHLFMRVRDEPALTSVHVALSNFIIYFSYFERSVKDSLQKERSILEKDINNLLCMASWRDTNIDALRQSAKKSHKLLFKLVRKFRAVLARPVESLIQGAFPDIKIQATVVRSTLTPVINFPDSNGFKPNEELIAKWVSRPARFKNIQTTTSMMYKMSQPQSMSFDPTLSIRTFADNLEESITQLQKATPMTLTEENKPLVKNLKTRKRVLFAEVLKSLRQMGFKSNPSSNVLSKQKSLASVLASTPVLPSYTPIQECEQADYFLLKALHIMPRVREIPRGHSEDIASNEVAKSIGLLENILGTMVKQRNLVAKSISDVKLLEKTISRLQAVSKSSNDNIHVVAPQMKSTQHGLRQCLAWLSSILEMGIQILSAQSRLGNLPISLAIDNLQQWSTKMHDFKREIDDLPLYPPGIESSQHEELRTQKWEQVYPATGCIIRHIRPWAEISKPNINGHQGLLDTSGPLNEILESVQNLNAVLKTVSASEKDSAWMINTNKVFENALRTLSEQLQNLTTGDELNTVAAILFTVLPIFQQYRNIVVDCITRSAALHSKSFVLIAQKGFCTPSEKSDNTEASNDKLEGGTGLGEGEGAEDISKDIKDDEYLGDLAQEHNKEEDAGSIQDEQDAVNMGDQEMEGELGDKAEDGSDNEAQSGDESEDDMDEEAGDVDDLSASALDEKLWDDGKQDAKKDKKADDAKGSKNTDEQQEEEEEGNKNEMEGENLDLPEELELDDGKSQISDDSMMKTADNVQDEEHQESNDEEEETKQDGLLQDYNDNAKPGEEDQQQETRGNRDSTSAAASKQDDTVEGDSSEQTQAPAKEGQPGQTQQQDQVDIQPFKKLGDALEQWYNQNRQIRDAGQDMADADFEHLPDQDAKPDAQALGTAENDQAKTLDESKALQSNEKEPPAETFPNDENNDEAANEDTNMTDGAEAERRENAERKEGIPNTFINYDQDAADLDDSDIESVDEALSTVHLNPSEQAETRSPESARALWNQHESSTRTLSPTLATKLRGDFRTGKRLNIKKIIPYIASHKRSYQIMLAVDDSKIAKSLSMLEAGEICVVGFGEDVKVAHPFDHPFTNEAGVEVFKQFGEARMRSSGNDGVQAQEERIMIVFVIVDAAVSATTELGESRSKRSIMDLQTAEFGPDEKGEMKLVRRKYIDTFPFRWFLVVRDVRDLPGVLATALKQWFSEVVDSSA</sequence>
<reference evidence="13" key="1">
    <citation type="journal article" date="2020" name="Stud. Mycol.">
        <title>101 Dothideomycetes genomes: a test case for predicting lifestyles and emergence of pathogens.</title>
        <authorList>
            <person name="Haridas S."/>
            <person name="Albert R."/>
            <person name="Binder M."/>
            <person name="Bloem J."/>
            <person name="Labutti K."/>
            <person name="Salamov A."/>
            <person name="Andreopoulos B."/>
            <person name="Baker S."/>
            <person name="Barry K."/>
            <person name="Bills G."/>
            <person name="Bluhm B."/>
            <person name="Cannon C."/>
            <person name="Castanera R."/>
            <person name="Culley D."/>
            <person name="Daum C."/>
            <person name="Ezra D."/>
            <person name="Gonzalez J."/>
            <person name="Henrissat B."/>
            <person name="Kuo A."/>
            <person name="Liang C."/>
            <person name="Lipzen A."/>
            <person name="Lutzoni F."/>
            <person name="Magnuson J."/>
            <person name="Mondo S."/>
            <person name="Nolan M."/>
            <person name="Ohm R."/>
            <person name="Pangilinan J."/>
            <person name="Park H.-J."/>
            <person name="Ramirez L."/>
            <person name="Alfaro M."/>
            <person name="Sun H."/>
            <person name="Tritt A."/>
            <person name="Yoshinaga Y."/>
            <person name="Zwiers L.-H."/>
            <person name="Turgeon B."/>
            <person name="Goodwin S."/>
            <person name="Spatafora J."/>
            <person name="Crous P."/>
            <person name="Grigoriev I."/>
        </authorList>
    </citation>
    <scope>NUCLEOTIDE SEQUENCE</scope>
    <source>
        <strain evidence="13">CBS 101060</strain>
    </source>
</reference>
<dbReference type="FunFam" id="3.40.50.300:FF:000142">
    <property type="entry name" value="Midasin"/>
    <property type="match status" value="1"/>
</dbReference>
<comment type="caution">
    <text evidence="13">The sequence shown here is derived from an EMBL/GenBank/DDBJ whole genome shotgun (WGS) entry which is preliminary data.</text>
</comment>
<dbReference type="Pfam" id="PF17867">
    <property type="entry name" value="AAA_lid_7"/>
    <property type="match status" value="3"/>
</dbReference>
<evidence type="ECO:0000256" key="4">
    <source>
        <dbReference type="ARBA" id="ARBA00017143"/>
    </source>
</evidence>
<feature type="region of interest" description="Disordered" evidence="11">
    <location>
        <begin position="3844"/>
        <end position="3875"/>
    </location>
</feature>
<feature type="compositionally biased region" description="Basic and acidic residues" evidence="11">
    <location>
        <begin position="3954"/>
        <end position="3982"/>
    </location>
</feature>
<keyword evidence="13" id="KW-0378">Hydrolase</keyword>
<dbReference type="SMART" id="SM00382">
    <property type="entry name" value="AAA"/>
    <property type="match status" value="6"/>
</dbReference>
<feature type="compositionally biased region" description="Acidic residues" evidence="11">
    <location>
        <begin position="3997"/>
        <end position="4009"/>
    </location>
</feature>
<dbReference type="InterPro" id="IPR040848">
    <property type="entry name" value="AAA_lid_7"/>
</dbReference>
<dbReference type="GO" id="GO:0016887">
    <property type="term" value="F:ATP hydrolysis activity"/>
    <property type="evidence" value="ECO:0007669"/>
    <property type="project" value="InterPro"/>
</dbReference>
<gene>
    <name evidence="13" type="ORF">M501DRAFT_1025766</name>
</gene>
<evidence type="ECO:0000256" key="2">
    <source>
        <dbReference type="ARBA" id="ARBA00004642"/>
    </source>
</evidence>
<dbReference type="FunFam" id="3.40.50.300:FF:000712">
    <property type="entry name" value="Midasin"/>
    <property type="match status" value="1"/>
</dbReference>
<feature type="compositionally biased region" description="Basic and acidic residues" evidence="11">
    <location>
        <begin position="3846"/>
        <end position="3859"/>
    </location>
</feature>
<feature type="compositionally biased region" description="Acidic residues" evidence="11">
    <location>
        <begin position="3931"/>
        <end position="3948"/>
    </location>
</feature>
<feature type="domain" description="AAA+ ATPase" evidence="12">
    <location>
        <begin position="1689"/>
        <end position="1841"/>
    </location>
</feature>
<dbReference type="FunFam" id="3.40.50.300:FF:001368">
    <property type="entry name" value="Midasin"/>
    <property type="match status" value="1"/>
</dbReference>
<evidence type="ECO:0000313" key="13">
    <source>
        <dbReference type="EMBL" id="KAF2836680.1"/>
    </source>
</evidence>
<dbReference type="InterPro" id="IPR041190">
    <property type="entry name" value="Midasin_AAA_lid_5"/>
</dbReference>
<keyword evidence="5" id="KW-0597">Phosphoprotein</keyword>
<organism evidence="13 14">
    <name type="scientific">Patellaria atrata CBS 101060</name>
    <dbReference type="NCBI Taxonomy" id="1346257"/>
    <lineage>
        <taxon>Eukaryota</taxon>
        <taxon>Fungi</taxon>
        <taxon>Dikarya</taxon>
        <taxon>Ascomycota</taxon>
        <taxon>Pezizomycotina</taxon>
        <taxon>Dothideomycetes</taxon>
        <taxon>Dothideomycetes incertae sedis</taxon>
        <taxon>Patellariales</taxon>
        <taxon>Patellariaceae</taxon>
        <taxon>Patellaria</taxon>
    </lineage>
</organism>
<accession>A0A9P4S697</accession>
<keyword evidence="6 10" id="KW-0547">Nucleotide-binding</keyword>
<evidence type="ECO:0000256" key="8">
    <source>
        <dbReference type="ARBA" id="ARBA00023186"/>
    </source>
</evidence>
<feature type="domain" description="AAA+ ATPase" evidence="12">
    <location>
        <begin position="1990"/>
        <end position="2236"/>
    </location>
</feature>
<dbReference type="Proteomes" id="UP000799429">
    <property type="component" value="Unassembled WGS sequence"/>
</dbReference>
<dbReference type="InterPro" id="IPR027417">
    <property type="entry name" value="P-loop_NTPase"/>
</dbReference>
<evidence type="ECO:0000256" key="9">
    <source>
        <dbReference type="ARBA" id="ARBA00023242"/>
    </source>
</evidence>
<feature type="compositionally biased region" description="Low complexity" evidence="11">
    <location>
        <begin position="4100"/>
        <end position="4114"/>
    </location>
</feature>
<dbReference type="InterPro" id="IPR003593">
    <property type="entry name" value="AAA+_ATPase"/>
</dbReference>
<dbReference type="Gene3D" id="3.40.50.300">
    <property type="entry name" value="P-loop containing nucleotide triphosphate hydrolases"/>
    <property type="match status" value="6"/>
</dbReference>
<dbReference type="PANTHER" id="PTHR48103:SF2">
    <property type="entry name" value="MIDASIN"/>
    <property type="match status" value="1"/>
</dbReference>
<dbReference type="GO" id="GO:0005654">
    <property type="term" value="C:nucleoplasm"/>
    <property type="evidence" value="ECO:0007669"/>
    <property type="project" value="UniProtKB-SubCell"/>
</dbReference>
<evidence type="ECO:0000256" key="7">
    <source>
        <dbReference type="ARBA" id="ARBA00022840"/>
    </source>
</evidence>
<feature type="domain" description="AAA+ ATPase" evidence="12">
    <location>
        <begin position="1012"/>
        <end position="1157"/>
    </location>
</feature>
<feature type="domain" description="AAA+ ATPase" evidence="12">
    <location>
        <begin position="262"/>
        <end position="394"/>
    </location>
</feature>
<evidence type="ECO:0000259" key="12">
    <source>
        <dbReference type="SMART" id="SM00382"/>
    </source>
</evidence>
<dbReference type="GO" id="GO:0000055">
    <property type="term" value="P:ribosomal large subunit export from nucleus"/>
    <property type="evidence" value="ECO:0007669"/>
    <property type="project" value="TreeGrafter"/>
</dbReference>
<name>A0A9P4S697_9PEZI</name>
<dbReference type="CDD" id="cd00009">
    <property type="entry name" value="AAA"/>
    <property type="match status" value="2"/>
</dbReference>
<comment type="similarity">
    <text evidence="3 10">Belongs to the midasin family.</text>
</comment>
<evidence type="ECO:0000256" key="10">
    <source>
        <dbReference type="PIRNR" id="PIRNR010340"/>
    </source>
</evidence>
<feature type="region of interest" description="Disordered" evidence="11">
    <location>
        <begin position="3913"/>
        <end position="4117"/>
    </location>
</feature>
<dbReference type="FunFam" id="3.40.50.300:FF:000582">
    <property type="entry name" value="Midasin"/>
    <property type="match status" value="1"/>
</dbReference>
<keyword evidence="8 10" id="KW-0143">Chaperone</keyword>
<dbReference type="GO" id="GO:0030687">
    <property type="term" value="C:preribosome, large subunit precursor"/>
    <property type="evidence" value="ECO:0007669"/>
    <property type="project" value="TreeGrafter"/>
</dbReference>
<dbReference type="PANTHER" id="PTHR48103">
    <property type="entry name" value="MIDASIN-RELATED"/>
    <property type="match status" value="1"/>
</dbReference>
<evidence type="ECO:0000256" key="1">
    <source>
        <dbReference type="ARBA" id="ARBA00004604"/>
    </source>
</evidence>
<evidence type="ECO:0000313" key="14">
    <source>
        <dbReference type="Proteomes" id="UP000799429"/>
    </source>
</evidence>
<comment type="subcellular location">
    <subcellularLocation>
        <location evidence="1">Nucleus</location>
        <location evidence="1">Nucleolus</location>
    </subcellularLocation>
    <subcellularLocation>
        <location evidence="2">Nucleus</location>
        <location evidence="2">Nucleoplasm</location>
    </subcellularLocation>
</comment>
<comment type="function">
    <text evidence="10">Nuclear chaperone required for maturation and nuclear export of pre-60S ribosome subunits.</text>
</comment>
<evidence type="ECO:0000256" key="11">
    <source>
        <dbReference type="SAM" id="MobiDB-lite"/>
    </source>
</evidence>
<dbReference type="GO" id="GO:0005524">
    <property type="term" value="F:ATP binding"/>
    <property type="evidence" value="ECO:0007669"/>
    <property type="project" value="UniProtKB-KW"/>
</dbReference>
<proteinExistence type="inferred from homology"/>
<evidence type="ECO:0000256" key="5">
    <source>
        <dbReference type="ARBA" id="ARBA00022553"/>
    </source>
</evidence>
<dbReference type="OrthoDB" id="5186at2759"/>
<feature type="domain" description="AAA+ ATPase" evidence="12">
    <location>
        <begin position="1307"/>
        <end position="1521"/>
    </location>
</feature>
<dbReference type="EMBL" id="MU006102">
    <property type="protein sequence ID" value="KAF2836680.1"/>
    <property type="molecule type" value="Genomic_DNA"/>
</dbReference>
<dbReference type="InterPro" id="IPR011704">
    <property type="entry name" value="ATPase_dyneun-rel_AAA"/>
</dbReference>
<dbReference type="Pfam" id="PF21108">
    <property type="entry name" value="MDN1_4th"/>
    <property type="match status" value="1"/>
</dbReference>
<feature type="region of interest" description="Disordered" evidence="11">
    <location>
        <begin position="4129"/>
        <end position="4231"/>
    </location>
</feature>